<keyword evidence="6" id="KW-0813">Transport</keyword>
<dbReference type="PANTHER" id="PTHR43229:SF2">
    <property type="entry name" value="NODULATION PROTEIN J"/>
    <property type="match status" value="1"/>
</dbReference>
<evidence type="ECO:0000256" key="5">
    <source>
        <dbReference type="ARBA" id="ARBA00023251"/>
    </source>
</evidence>
<dbReference type="PANTHER" id="PTHR43229">
    <property type="entry name" value="NODULATION PROTEIN J"/>
    <property type="match status" value="1"/>
</dbReference>
<comment type="subcellular location">
    <subcellularLocation>
        <location evidence="6">Cell membrane</location>
        <topology evidence="6">Multi-pass membrane protein</topology>
    </subcellularLocation>
    <subcellularLocation>
        <location evidence="1">Membrane</location>
        <topology evidence="1">Multi-pass membrane protein</topology>
    </subcellularLocation>
</comment>
<evidence type="ECO:0000256" key="1">
    <source>
        <dbReference type="ARBA" id="ARBA00004141"/>
    </source>
</evidence>
<evidence type="ECO:0000256" key="2">
    <source>
        <dbReference type="ARBA" id="ARBA00022692"/>
    </source>
</evidence>
<feature type="transmembrane region" description="Helical" evidence="6">
    <location>
        <begin position="72"/>
        <end position="95"/>
    </location>
</feature>
<keyword evidence="9" id="KW-1185">Reference proteome</keyword>
<name>A0A1I5RIK9_9ACTN</name>
<sequence>MTPKPARLQWDDRLLAAMGDVTAVVGRRVHHLQRAPGTVLSVSLNPLIMIFSVGYLFRDSITVPGSGNYSEFIMAGIAVQVGLSSVSPASLGVALDLDRGVTERMRTLPASRVALLFGYALAESILAALGLSIVMTVGLLMGWRSHEGFLSTVGGLLLIMAFTYTMVWVGVAMGLLVRNPESLSPLCVLILIFFSFLSNSFLAVQEMPAWARFIAEWNPVSAVVNLCRQLWGNPVTDTTSFPARNADLVAAVSLTAILILAILVATHAYCRALSR</sequence>
<evidence type="ECO:0000313" key="9">
    <source>
        <dbReference type="Proteomes" id="UP000183413"/>
    </source>
</evidence>
<feature type="transmembrane region" description="Helical" evidence="6">
    <location>
        <begin position="116"/>
        <end position="143"/>
    </location>
</feature>
<dbReference type="InterPro" id="IPR013525">
    <property type="entry name" value="ABC2_TM"/>
</dbReference>
<dbReference type="InterPro" id="IPR047817">
    <property type="entry name" value="ABC2_TM_bact-type"/>
</dbReference>
<protein>
    <recommendedName>
        <fullName evidence="6">Transport permease protein</fullName>
    </recommendedName>
</protein>
<dbReference type="AlphaFoldDB" id="A0A1I5RIK9"/>
<keyword evidence="2 6" id="KW-0812">Transmembrane</keyword>
<dbReference type="PRINTS" id="PR00164">
    <property type="entry name" value="ABC2TRNSPORT"/>
</dbReference>
<dbReference type="InterPro" id="IPR051784">
    <property type="entry name" value="Nod_factor_ABC_transporter"/>
</dbReference>
<dbReference type="EMBL" id="FOVH01000015">
    <property type="protein sequence ID" value="SFP58352.1"/>
    <property type="molecule type" value="Genomic_DNA"/>
</dbReference>
<dbReference type="RefSeq" id="WP_075023587.1">
    <property type="nucleotide sequence ID" value="NZ_FOVH01000015.1"/>
</dbReference>
<dbReference type="InterPro" id="IPR000412">
    <property type="entry name" value="ABC_2_transport"/>
</dbReference>
<keyword evidence="6" id="KW-1003">Cell membrane</keyword>
<feature type="domain" description="ABC transmembrane type-2" evidence="7">
    <location>
        <begin position="37"/>
        <end position="272"/>
    </location>
</feature>
<dbReference type="Proteomes" id="UP000183413">
    <property type="component" value="Unassembled WGS sequence"/>
</dbReference>
<feature type="transmembrane region" description="Helical" evidence="6">
    <location>
        <begin position="149"/>
        <end position="176"/>
    </location>
</feature>
<comment type="similarity">
    <text evidence="6">Belongs to the ABC-2 integral membrane protein family.</text>
</comment>
<dbReference type="PROSITE" id="PS51012">
    <property type="entry name" value="ABC_TM2"/>
    <property type="match status" value="1"/>
</dbReference>
<feature type="transmembrane region" description="Helical" evidence="6">
    <location>
        <begin position="37"/>
        <end position="57"/>
    </location>
</feature>
<evidence type="ECO:0000256" key="4">
    <source>
        <dbReference type="ARBA" id="ARBA00023136"/>
    </source>
</evidence>
<evidence type="ECO:0000256" key="3">
    <source>
        <dbReference type="ARBA" id="ARBA00022989"/>
    </source>
</evidence>
<accession>A0A1I5RIK9</accession>
<evidence type="ECO:0000313" key="8">
    <source>
        <dbReference type="EMBL" id="SFP58352.1"/>
    </source>
</evidence>
<keyword evidence="5" id="KW-0046">Antibiotic resistance</keyword>
<dbReference type="GO" id="GO:0140359">
    <property type="term" value="F:ABC-type transporter activity"/>
    <property type="evidence" value="ECO:0007669"/>
    <property type="project" value="InterPro"/>
</dbReference>
<dbReference type="PIRSF" id="PIRSF006648">
    <property type="entry name" value="DrrB"/>
    <property type="match status" value="1"/>
</dbReference>
<dbReference type="Pfam" id="PF01061">
    <property type="entry name" value="ABC2_membrane"/>
    <property type="match status" value="1"/>
</dbReference>
<feature type="transmembrane region" description="Helical" evidence="6">
    <location>
        <begin position="183"/>
        <end position="204"/>
    </location>
</feature>
<proteinExistence type="inferred from homology"/>
<dbReference type="InParanoid" id="A0A1I5RIK9"/>
<dbReference type="GO" id="GO:0043190">
    <property type="term" value="C:ATP-binding cassette (ABC) transporter complex"/>
    <property type="evidence" value="ECO:0007669"/>
    <property type="project" value="InterPro"/>
</dbReference>
<keyword evidence="3 6" id="KW-1133">Transmembrane helix</keyword>
<gene>
    <name evidence="8" type="ORF">SAMN04489713_115134</name>
</gene>
<evidence type="ECO:0000256" key="6">
    <source>
        <dbReference type="RuleBase" id="RU361157"/>
    </source>
</evidence>
<organism evidence="8 9">
    <name type="scientific">Actinomadura madurae</name>
    <dbReference type="NCBI Taxonomy" id="1993"/>
    <lineage>
        <taxon>Bacteria</taxon>
        <taxon>Bacillati</taxon>
        <taxon>Actinomycetota</taxon>
        <taxon>Actinomycetes</taxon>
        <taxon>Streptosporangiales</taxon>
        <taxon>Thermomonosporaceae</taxon>
        <taxon>Actinomadura</taxon>
    </lineage>
</organism>
<dbReference type="GO" id="GO:0046677">
    <property type="term" value="P:response to antibiotic"/>
    <property type="evidence" value="ECO:0007669"/>
    <property type="project" value="UniProtKB-KW"/>
</dbReference>
<reference evidence="8 9" key="1">
    <citation type="submission" date="2016-10" db="EMBL/GenBank/DDBJ databases">
        <authorList>
            <person name="de Groot N.N."/>
        </authorList>
    </citation>
    <scope>NUCLEOTIDE SEQUENCE [LARGE SCALE GENOMIC DNA]</scope>
    <source>
        <strain evidence="8 9">DSM 43067</strain>
    </source>
</reference>
<evidence type="ECO:0000259" key="7">
    <source>
        <dbReference type="PROSITE" id="PS51012"/>
    </source>
</evidence>
<feature type="transmembrane region" description="Helical" evidence="6">
    <location>
        <begin position="248"/>
        <end position="270"/>
    </location>
</feature>
<dbReference type="STRING" id="1993.SAMN04489713_115134"/>
<keyword evidence="4 6" id="KW-0472">Membrane</keyword>